<dbReference type="PANTHER" id="PTHR33647">
    <property type="entry name" value="OS01G0793900 PROTEIN"/>
    <property type="match status" value="1"/>
</dbReference>
<organism evidence="1">
    <name type="scientific">Nicotiana tabacum</name>
    <name type="common">Common tobacco</name>
    <dbReference type="NCBI Taxonomy" id="4097"/>
    <lineage>
        <taxon>Eukaryota</taxon>
        <taxon>Viridiplantae</taxon>
        <taxon>Streptophyta</taxon>
        <taxon>Embryophyta</taxon>
        <taxon>Tracheophyta</taxon>
        <taxon>Spermatophyta</taxon>
        <taxon>Magnoliopsida</taxon>
        <taxon>eudicotyledons</taxon>
        <taxon>Gunneridae</taxon>
        <taxon>Pentapetalae</taxon>
        <taxon>asterids</taxon>
        <taxon>lamiids</taxon>
        <taxon>Solanales</taxon>
        <taxon>Solanaceae</taxon>
        <taxon>Nicotianoideae</taxon>
        <taxon>Nicotianeae</taxon>
        <taxon>Nicotiana</taxon>
    </lineage>
</organism>
<reference evidence="1" key="1">
    <citation type="submission" date="2025-08" db="UniProtKB">
        <authorList>
            <consortium name="RefSeq"/>
        </authorList>
    </citation>
    <scope>IDENTIFICATION</scope>
</reference>
<gene>
    <name evidence="1" type="primary">LOC107805380</name>
</gene>
<name>A0A1S4B7P1_TOBAC</name>
<dbReference type="PANTHER" id="PTHR33647:SF23">
    <property type="match status" value="1"/>
</dbReference>
<sequence>MQQSSFFLAVLIFNGSYNESRRRKKSGYTLHFFSYLEQQQKTNCEKVKMGNCLRHESSNMVWARDDLEPVSPTGIVAEKESLLGINTNNSKRGMKIRITKKELEEMLGRVNMQMQGVTVDQVLSAMLMNSRADGSHHHNIQRKQFSSWRPRLQRIPEVY</sequence>
<evidence type="ECO:0000313" key="1">
    <source>
        <dbReference type="RefSeq" id="XP_016484896.1"/>
    </source>
</evidence>
<dbReference type="KEGG" id="nta:107805380"/>
<dbReference type="OMA" id="WESIETM"/>
<protein>
    <submittedName>
        <fullName evidence="1">Uncharacterized protein</fullName>
    </submittedName>
</protein>
<accession>A0A1S4B7P1</accession>
<dbReference type="PaxDb" id="4097-A0A1S4B7P1"/>
<dbReference type="RefSeq" id="XP_016484896.1">
    <property type="nucleotide sequence ID" value="XM_016629410.1"/>
</dbReference>
<proteinExistence type="predicted"/>
<dbReference type="AlphaFoldDB" id="A0A1S4B7P1"/>
<dbReference type="STRING" id="4097.A0A1S4B7P1"/>
<dbReference type="OrthoDB" id="1301107at2759"/>